<dbReference type="AlphaFoldDB" id="A0A7X0KT77"/>
<evidence type="ECO:0000259" key="2">
    <source>
        <dbReference type="Pfam" id="PF25355"/>
    </source>
</evidence>
<dbReference type="EMBL" id="JACHML010000001">
    <property type="protein sequence ID" value="MBB6389763.1"/>
    <property type="molecule type" value="Genomic_DNA"/>
</dbReference>
<sequence length="151" mass="16797">MGTIYYGGSDTPIHIEDRALAHLKVVIVTKLRRNETFTLSWQHPDDEPRGRSTIWLHPSIPLRFVFDDPEPTELSREWISDLANSVSSTGGIMLVAEHIDAEPETDASERPGTGDVNLGNVEVDSVDIDKLTVSDVKVTPPSQEERKPLEP</sequence>
<protein>
    <submittedName>
        <fullName evidence="3">Integrase</fullName>
    </submittedName>
</protein>
<accession>A0A7X0KT77</accession>
<comment type="caution">
    <text evidence="3">The sequence shown here is derived from an EMBL/GenBank/DDBJ whole genome shotgun (WGS) entry which is preliminary data.</text>
</comment>
<feature type="domain" description="DUF7882" evidence="2">
    <location>
        <begin position="1"/>
        <end position="97"/>
    </location>
</feature>
<dbReference type="Proteomes" id="UP000537775">
    <property type="component" value="Unassembled WGS sequence"/>
</dbReference>
<evidence type="ECO:0000256" key="1">
    <source>
        <dbReference type="SAM" id="MobiDB-lite"/>
    </source>
</evidence>
<feature type="region of interest" description="Disordered" evidence="1">
    <location>
        <begin position="101"/>
        <end position="151"/>
    </location>
</feature>
<keyword evidence="4" id="KW-1185">Reference proteome</keyword>
<gene>
    <name evidence="3" type="ORF">HD594_000076</name>
</gene>
<evidence type="ECO:0000313" key="3">
    <source>
        <dbReference type="EMBL" id="MBB6389763.1"/>
    </source>
</evidence>
<name>A0A7X0KT77_9MICO</name>
<reference evidence="3 4" key="1">
    <citation type="submission" date="2020-08" db="EMBL/GenBank/DDBJ databases">
        <title>Sequencing the genomes of 1000 actinobacteria strains.</title>
        <authorList>
            <person name="Klenk H.-P."/>
        </authorList>
    </citation>
    <scope>NUCLEOTIDE SEQUENCE [LARGE SCALE GENOMIC DNA]</scope>
    <source>
        <strain evidence="3 4">DSM 12511</strain>
    </source>
</reference>
<evidence type="ECO:0000313" key="4">
    <source>
        <dbReference type="Proteomes" id="UP000537775"/>
    </source>
</evidence>
<organism evidence="3 4">
    <name type="scientific">Microbacterium thalassium</name>
    <dbReference type="NCBI Taxonomy" id="362649"/>
    <lineage>
        <taxon>Bacteria</taxon>
        <taxon>Bacillati</taxon>
        <taxon>Actinomycetota</taxon>
        <taxon>Actinomycetes</taxon>
        <taxon>Micrococcales</taxon>
        <taxon>Microbacteriaceae</taxon>
        <taxon>Microbacterium</taxon>
    </lineage>
</organism>
<dbReference type="InterPro" id="IPR057204">
    <property type="entry name" value="DUF7882"/>
</dbReference>
<dbReference type="Pfam" id="PF25355">
    <property type="entry name" value="DUF7882"/>
    <property type="match status" value="1"/>
</dbReference>
<proteinExistence type="predicted"/>